<name>A0A3Q2Q8K9_FUNHE</name>
<accession>A0A3Q2Q8K9</accession>
<dbReference type="AlphaFoldDB" id="A0A3Q2Q8K9"/>
<protein>
    <recommendedName>
        <fullName evidence="1">C-type lectin domain-containing protein</fullName>
    </recommendedName>
</protein>
<dbReference type="Ensembl" id="ENSFHET00000011425.1">
    <property type="protein sequence ID" value="ENSFHEP00000023011.1"/>
    <property type="gene ID" value="ENSFHEG00000003756.1"/>
</dbReference>
<evidence type="ECO:0000259" key="1">
    <source>
        <dbReference type="PROSITE" id="PS50041"/>
    </source>
</evidence>
<sequence length="196" mass="22248">MGNNQLLSSRSVLRHGAVPALTVTVVGCVSDGHCDRGYLLYKDHCYHFETEQVKNWHDAEAHCTKEQGHLVSFVSEEDLNQELELRRQTDVWTGLNDLAVHGMFMWTDEHIVTFTHWAPGEPNNHDGFSEDCVEMLHQVRSRLCARHAFVCEKARPDITPPTKAPTPPPSQGCADGWTALPHFRNCYKVIMTAQQR</sequence>
<proteinExistence type="predicted"/>
<evidence type="ECO:0000313" key="2">
    <source>
        <dbReference type="Ensembl" id="ENSFHEP00000023011.1"/>
    </source>
</evidence>
<dbReference type="Gene3D" id="3.10.100.10">
    <property type="entry name" value="Mannose-Binding Protein A, subunit A"/>
    <property type="match status" value="1"/>
</dbReference>
<dbReference type="CDD" id="cd00037">
    <property type="entry name" value="CLECT"/>
    <property type="match status" value="1"/>
</dbReference>
<dbReference type="GeneTree" id="ENSGT01150000286973"/>
<reference evidence="2" key="1">
    <citation type="submission" date="2025-08" db="UniProtKB">
        <authorList>
            <consortium name="Ensembl"/>
        </authorList>
    </citation>
    <scope>IDENTIFICATION</scope>
</reference>
<dbReference type="STRING" id="8078.ENSFHEP00000023011"/>
<dbReference type="InterPro" id="IPR016187">
    <property type="entry name" value="CTDL_fold"/>
</dbReference>
<keyword evidence="3" id="KW-1185">Reference proteome</keyword>
<dbReference type="SMART" id="SM00034">
    <property type="entry name" value="CLECT"/>
    <property type="match status" value="1"/>
</dbReference>
<feature type="domain" description="C-type lectin" evidence="1">
    <location>
        <begin position="41"/>
        <end position="152"/>
    </location>
</feature>
<organism evidence="2 3">
    <name type="scientific">Fundulus heteroclitus</name>
    <name type="common">Killifish</name>
    <name type="synonym">Mummichog</name>
    <dbReference type="NCBI Taxonomy" id="8078"/>
    <lineage>
        <taxon>Eukaryota</taxon>
        <taxon>Metazoa</taxon>
        <taxon>Chordata</taxon>
        <taxon>Craniata</taxon>
        <taxon>Vertebrata</taxon>
        <taxon>Euteleostomi</taxon>
        <taxon>Actinopterygii</taxon>
        <taxon>Neopterygii</taxon>
        <taxon>Teleostei</taxon>
        <taxon>Neoteleostei</taxon>
        <taxon>Acanthomorphata</taxon>
        <taxon>Ovalentaria</taxon>
        <taxon>Atherinomorphae</taxon>
        <taxon>Cyprinodontiformes</taxon>
        <taxon>Fundulidae</taxon>
        <taxon>Fundulus</taxon>
    </lineage>
</organism>
<dbReference type="PROSITE" id="PS50041">
    <property type="entry name" value="C_TYPE_LECTIN_2"/>
    <property type="match status" value="1"/>
</dbReference>
<evidence type="ECO:0000313" key="3">
    <source>
        <dbReference type="Proteomes" id="UP000265000"/>
    </source>
</evidence>
<dbReference type="InterPro" id="IPR001304">
    <property type="entry name" value="C-type_lectin-like"/>
</dbReference>
<reference evidence="2" key="2">
    <citation type="submission" date="2025-09" db="UniProtKB">
        <authorList>
            <consortium name="Ensembl"/>
        </authorList>
    </citation>
    <scope>IDENTIFICATION</scope>
</reference>
<dbReference type="Pfam" id="PF00059">
    <property type="entry name" value="Lectin_C"/>
    <property type="match status" value="1"/>
</dbReference>
<dbReference type="Proteomes" id="UP000265000">
    <property type="component" value="Unplaced"/>
</dbReference>
<dbReference type="InterPro" id="IPR016186">
    <property type="entry name" value="C-type_lectin-like/link_sf"/>
</dbReference>
<dbReference type="InterPro" id="IPR050111">
    <property type="entry name" value="C-type_lectin/snaclec_domain"/>
</dbReference>
<dbReference type="SUPFAM" id="SSF56436">
    <property type="entry name" value="C-type lectin-like"/>
    <property type="match status" value="1"/>
</dbReference>
<dbReference type="PANTHER" id="PTHR22803">
    <property type="entry name" value="MANNOSE, PHOSPHOLIPASE, LECTIN RECEPTOR RELATED"/>
    <property type="match status" value="1"/>
</dbReference>